<name>A0AAQ3WWJ0_PASNO</name>
<dbReference type="Proteomes" id="UP001341281">
    <property type="component" value="Chromosome 05"/>
</dbReference>
<keyword evidence="2" id="KW-1185">Reference proteome</keyword>
<gene>
    <name evidence="1" type="ORF">U9M48_023983</name>
</gene>
<sequence length="69" mass="7399">MPKSKPFALHDSPRIHSAIVNHVFTSISTGILERSTATLVVPSVIGVVVIRLVFQNLRASSAGHPETLP</sequence>
<accession>A0AAQ3WWJ0</accession>
<evidence type="ECO:0000313" key="1">
    <source>
        <dbReference type="EMBL" id="WVZ75971.1"/>
    </source>
</evidence>
<evidence type="ECO:0000313" key="2">
    <source>
        <dbReference type="Proteomes" id="UP001341281"/>
    </source>
</evidence>
<dbReference type="EMBL" id="CP144749">
    <property type="protein sequence ID" value="WVZ75971.1"/>
    <property type="molecule type" value="Genomic_DNA"/>
</dbReference>
<proteinExistence type="predicted"/>
<organism evidence="1 2">
    <name type="scientific">Paspalum notatum var. saurae</name>
    <dbReference type="NCBI Taxonomy" id="547442"/>
    <lineage>
        <taxon>Eukaryota</taxon>
        <taxon>Viridiplantae</taxon>
        <taxon>Streptophyta</taxon>
        <taxon>Embryophyta</taxon>
        <taxon>Tracheophyta</taxon>
        <taxon>Spermatophyta</taxon>
        <taxon>Magnoliopsida</taxon>
        <taxon>Liliopsida</taxon>
        <taxon>Poales</taxon>
        <taxon>Poaceae</taxon>
        <taxon>PACMAD clade</taxon>
        <taxon>Panicoideae</taxon>
        <taxon>Andropogonodae</taxon>
        <taxon>Paspaleae</taxon>
        <taxon>Paspalinae</taxon>
        <taxon>Paspalum</taxon>
    </lineage>
</organism>
<dbReference type="AlphaFoldDB" id="A0AAQ3WWJ0"/>
<reference evidence="1 2" key="1">
    <citation type="submission" date="2024-02" db="EMBL/GenBank/DDBJ databases">
        <title>High-quality chromosome-scale genome assembly of Pensacola bahiagrass (Paspalum notatum Flugge var. saurae).</title>
        <authorList>
            <person name="Vega J.M."/>
            <person name="Podio M."/>
            <person name="Orjuela J."/>
            <person name="Siena L.A."/>
            <person name="Pessino S.C."/>
            <person name="Combes M.C."/>
            <person name="Mariac C."/>
            <person name="Albertini E."/>
            <person name="Pupilli F."/>
            <person name="Ortiz J.P.A."/>
            <person name="Leblanc O."/>
        </authorList>
    </citation>
    <scope>NUCLEOTIDE SEQUENCE [LARGE SCALE GENOMIC DNA]</scope>
    <source>
        <strain evidence="1">R1</strain>
        <tissue evidence="1">Leaf</tissue>
    </source>
</reference>
<protein>
    <submittedName>
        <fullName evidence="1">Uncharacterized protein</fullName>
    </submittedName>
</protein>